<reference evidence="3 4" key="1">
    <citation type="journal article" date="2021" name="Plant Biotechnol. J.">
        <title>Multi-omics assisted identification of the key and species-specific regulatory components of drought-tolerant mechanisms in Gossypium stocksii.</title>
        <authorList>
            <person name="Yu D."/>
            <person name="Ke L."/>
            <person name="Zhang D."/>
            <person name="Wu Y."/>
            <person name="Sun Y."/>
            <person name="Mei J."/>
            <person name="Sun J."/>
            <person name="Sun Y."/>
        </authorList>
    </citation>
    <scope>NUCLEOTIDE SEQUENCE [LARGE SCALE GENOMIC DNA]</scope>
    <source>
        <strain evidence="4">cv. E1</strain>
        <tissue evidence="3">Leaf</tissue>
    </source>
</reference>
<feature type="domain" description="DUF4283" evidence="2">
    <location>
        <begin position="67"/>
        <end position="139"/>
    </location>
</feature>
<dbReference type="PANTHER" id="PTHR31286:SF99">
    <property type="entry name" value="DUF4283 DOMAIN-CONTAINING PROTEIN"/>
    <property type="match status" value="1"/>
</dbReference>
<comment type="caution">
    <text evidence="3">The sequence shown here is derived from an EMBL/GenBank/DDBJ whole genome shotgun (WGS) entry which is preliminary data.</text>
</comment>
<name>A0A9D3W7X3_9ROSI</name>
<evidence type="ECO:0000259" key="2">
    <source>
        <dbReference type="Pfam" id="PF14111"/>
    </source>
</evidence>
<dbReference type="EMBL" id="JAIQCV010000003">
    <property type="protein sequence ID" value="KAH1113395.1"/>
    <property type="molecule type" value="Genomic_DNA"/>
</dbReference>
<dbReference type="AlphaFoldDB" id="A0A9D3W7X3"/>
<sequence>MLESEPNKPSFKEILLDNSNTSPMVDMRMPLNEEKDVTLLDDDVSISMDGPYAQVCFSERVHSLIDEHNKQTVIVRMLGRPIRYRALANRIESLWGLTSDYKLVDLDNNYFLVKLASQNDYNRVIMGGPWMVYGYYLGLVRALASVIGKIVKVDYNTIDGTRGKFARVAVVVDIFKPLVPFIDVDGKKQAIVYEGLPSICYTCGKNRRNKKQMVVAKNDGRPTSQAKGASSSQWFAALSILNPKDSLQELKTFLPNPLQEANGYSKAKKVAQVTKAQTDLLASLSDCSDHGNEPKLDNITAFFKPGPNYPTDVVVELIKDATETEAIKFYQNLYSEDPGPMRRLPPHKFPKLDSFDLNFLSRLVINEEIKTALFDMAPLKAPGSDGFYALLFQKQWDIVGIAAASILDYIKNVIISVISNSSMQVFWHGVSTPKFKPVRGIRQGYPLSYYLFVLCMKWLGHSINSAMLRGIWNPIRLSCSRPPLSHLFFANNLVIFCKAYAKHGKLLKEILHDFCELLGHKLNLRKTYIFFSKGVGELVSSMLSNMIGFQKAHDLGHYLGVPLFHQRVTNNTMYFVVEKVRMKLQS</sequence>
<dbReference type="Pfam" id="PF00078">
    <property type="entry name" value="RVT_1"/>
    <property type="match status" value="1"/>
</dbReference>
<dbReference type="InterPro" id="IPR000477">
    <property type="entry name" value="RT_dom"/>
</dbReference>
<evidence type="ECO:0000313" key="4">
    <source>
        <dbReference type="Proteomes" id="UP000828251"/>
    </source>
</evidence>
<dbReference type="OrthoDB" id="1164717at2759"/>
<evidence type="ECO:0008006" key="5">
    <source>
        <dbReference type="Google" id="ProtNLM"/>
    </source>
</evidence>
<keyword evidence="4" id="KW-1185">Reference proteome</keyword>
<accession>A0A9D3W7X3</accession>
<dbReference type="PANTHER" id="PTHR31286">
    <property type="entry name" value="GLYCINE-RICH CELL WALL STRUCTURAL PROTEIN 1.8-LIKE"/>
    <property type="match status" value="1"/>
</dbReference>
<proteinExistence type="predicted"/>
<protein>
    <recommendedName>
        <fullName evidence="5">Reverse transcriptase domain-containing protein</fullName>
    </recommendedName>
</protein>
<dbReference type="Pfam" id="PF14111">
    <property type="entry name" value="DUF4283"/>
    <property type="match status" value="1"/>
</dbReference>
<evidence type="ECO:0000259" key="1">
    <source>
        <dbReference type="Pfam" id="PF00078"/>
    </source>
</evidence>
<evidence type="ECO:0000313" key="3">
    <source>
        <dbReference type="EMBL" id="KAH1113395.1"/>
    </source>
</evidence>
<dbReference type="Proteomes" id="UP000828251">
    <property type="component" value="Unassembled WGS sequence"/>
</dbReference>
<organism evidence="3 4">
    <name type="scientific">Gossypium stocksii</name>
    <dbReference type="NCBI Taxonomy" id="47602"/>
    <lineage>
        <taxon>Eukaryota</taxon>
        <taxon>Viridiplantae</taxon>
        <taxon>Streptophyta</taxon>
        <taxon>Embryophyta</taxon>
        <taxon>Tracheophyta</taxon>
        <taxon>Spermatophyta</taxon>
        <taxon>Magnoliopsida</taxon>
        <taxon>eudicotyledons</taxon>
        <taxon>Gunneridae</taxon>
        <taxon>Pentapetalae</taxon>
        <taxon>rosids</taxon>
        <taxon>malvids</taxon>
        <taxon>Malvales</taxon>
        <taxon>Malvaceae</taxon>
        <taxon>Malvoideae</taxon>
        <taxon>Gossypium</taxon>
    </lineage>
</organism>
<dbReference type="InterPro" id="IPR040256">
    <property type="entry name" value="At4g02000-like"/>
</dbReference>
<feature type="domain" description="Reverse transcriptase" evidence="1">
    <location>
        <begin position="414"/>
        <end position="562"/>
    </location>
</feature>
<dbReference type="InterPro" id="IPR025558">
    <property type="entry name" value="DUF4283"/>
</dbReference>
<gene>
    <name evidence="3" type="ORF">J1N35_006773</name>
</gene>